<organism evidence="5 6">
    <name type="scientific">Candidatus Doudnabacteria bacterium RIFCSPHIGHO2_01_FULL_46_24</name>
    <dbReference type="NCBI Taxonomy" id="1817825"/>
    <lineage>
        <taxon>Bacteria</taxon>
        <taxon>Candidatus Doudnaibacteriota</taxon>
    </lineage>
</organism>
<dbReference type="Proteomes" id="UP000178892">
    <property type="component" value="Unassembled WGS sequence"/>
</dbReference>
<dbReference type="PANTHER" id="PTHR15680">
    <property type="entry name" value="RIBOSOMAL PROTEIN L19"/>
    <property type="match status" value="1"/>
</dbReference>
<evidence type="ECO:0000256" key="4">
    <source>
        <dbReference type="RuleBase" id="RU000559"/>
    </source>
</evidence>
<dbReference type="GO" id="GO:0006412">
    <property type="term" value="P:translation"/>
    <property type="evidence" value="ECO:0007669"/>
    <property type="project" value="InterPro"/>
</dbReference>
<keyword evidence="2 5" id="KW-0689">Ribosomal protein</keyword>
<dbReference type="STRING" id="1817825.A2720_03585"/>
<sequence>MQITAFKQEHLKTDVPVLKPGFVVRVHQKIKDISAEGKEKERIQIFEGQVIATKGGKGINGTVMVRKIASGVGVERIFPIHSPNIEKIEVVKATPARKAKLYYTRQGGEVKVRE</sequence>
<accession>A0A1F5NW20</accession>
<comment type="caution">
    <text evidence="5">The sequence shown here is derived from an EMBL/GenBank/DDBJ whole genome shotgun (WGS) entry which is preliminary data.</text>
</comment>
<dbReference type="Pfam" id="PF01245">
    <property type="entry name" value="Ribosomal_L19"/>
    <property type="match status" value="1"/>
</dbReference>
<dbReference type="GO" id="GO:0022625">
    <property type="term" value="C:cytosolic large ribosomal subunit"/>
    <property type="evidence" value="ECO:0007669"/>
    <property type="project" value="TreeGrafter"/>
</dbReference>
<gene>
    <name evidence="5" type="ORF">A2720_03585</name>
</gene>
<name>A0A1F5NW20_9BACT</name>
<evidence type="ECO:0000313" key="5">
    <source>
        <dbReference type="EMBL" id="OGE81887.1"/>
    </source>
</evidence>
<dbReference type="SUPFAM" id="SSF50104">
    <property type="entry name" value="Translation proteins SH3-like domain"/>
    <property type="match status" value="1"/>
</dbReference>
<proteinExistence type="inferred from homology"/>
<keyword evidence="3 4" id="KW-0687">Ribonucleoprotein</keyword>
<evidence type="ECO:0000256" key="1">
    <source>
        <dbReference type="ARBA" id="ARBA00005781"/>
    </source>
</evidence>
<dbReference type="NCBIfam" id="TIGR01024">
    <property type="entry name" value="rplS_bact"/>
    <property type="match status" value="1"/>
</dbReference>
<dbReference type="Gene3D" id="2.30.30.790">
    <property type="match status" value="1"/>
</dbReference>
<reference evidence="5 6" key="1">
    <citation type="journal article" date="2016" name="Nat. Commun.">
        <title>Thousands of microbial genomes shed light on interconnected biogeochemical processes in an aquifer system.</title>
        <authorList>
            <person name="Anantharaman K."/>
            <person name="Brown C.T."/>
            <person name="Hug L.A."/>
            <person name="Sharon I."/>
            <person name="Castelle C.J."/>
            <person name="Probst A.J."/>
            <person name="Thomas B.C."/>
            <person name="Singh A."/>
            <person name="Wilkins M.J."/>
            <person name="Karaoz U."/>
            <person name="Brodie E.L."/>
            <person name="Williams K.H."/>
            <person name="Hubbard S.S."/>
            <person name="Banfield J.F."/>
        </authorList>
    </citation>
    <scope>NUCLEOTIDE SEQUENCE [LARGE SCALE GENOMIC DNA]</scope>
</reference>
<evidence type="ECO:0000256" key="2">
    <source>
        <dbReference type="ARBA" id="ARBA00022980"/>
    </source>
</evidence>
<evidence type="ECO:0000313" key="6">
    <source>
        <dbReference type="Proteomes" id="UP000178892"/>
    </source>
</evidence>
<dbReference type="InterPro" id="IPR038657">
    <property type="entry name" value="Ribosomal_bL19_sf"/>
</dbReference>
<dbReference type="InterPro" id="IPR001857">
    <property type="entry name" value="Ribosomal_bL19"/>
</dbReference>
<protein>
    <recommendedName>
        <fullName evidence="4">50S ribosomal protein L19</fullName>
    </recommendedName>
</protein>
<dbReference type="PANTHER" id="PTHR15680:SF9">
    <property type="entry name" value="LARGE RIBOSOMAL SUBUNIT PROTEIN BL19M"/>
    <property type="match status" value="1"/>
</dbReference>
<dbReference type="InterPro" id="IPR008991">
    <property type="entry name" value="Translation_prot_SH3-like_sf"/>
</dbReference>
<dbReference type="GO" id="GO:0003735">
    <property type="term" value="F:structural constituent of ribosome"/>
    <property type="evidence" value="ECO:0007669"/>
    <property type="project" value="InterPro"/>
</dbReference>
<dbReference type="PRINTS" id="PR00061">
    <property type="entry name" value="RIBOSOMALL19"/>
</dbReference>
<comment type="similarity">
    <text evidence="1 4">Belongs to the bacterial ribosomal protein bL19 family.</text>
</comment>
<dbReference type="EMBL" id="MFEL01000002">
    <property type="protein sequence ID" value="OGE81887.1"/>
    <property type="molecule type" value="Genomic_DNA"/>
</dbReference>
<comment type="function">
    <text evidence="4">This protein is located at the 30S-50S ribosomal subunit interface and may play a role in the structure and function of the aminoacyl-tRNA binding site.</text>
</comment>
<dbReference type="AlphaFoldDB" id="A0A1F5NW20"/>
<evidence type="ECO:0000256" key="3">
    <source>
        <dbReference type="ARBA" id="ARBA00023274"/>
    </source>
</evidence>